<dbReference type="Pfam" id="PF09989">
    <property type="entry name" value="DUF2229"/>
    <property type="match status" value="1"/>
</dbReference>
<protein>
    <recommendedName>
        <fullName evidence="1">DUF2229 domain-containing protein</fullName>
    </recommendedName>
</protein>
<reference evidence="2" key="1">
    <citation type="journal article" date="2014" name="Front. Microbiol.">
        <title>High frequency of phylogenetically diverse reductive dehalogenase-homologous genes in deep subseafloor sedimentary metagenomes.</title>
        <authorList>
            <person name="Kawai M."/>
            <person name="Futagami T."/>
            <person name="Toyoda A."/>
            <person name="Takaki Y."/>
            <person name="Nishi S."/>
            <person name="Hori S."/>
            <person name="Arai W."/>
            <person name="Tsubouchi T."/>
            <person name="Morono Y."/>
            <person name="Uchiyama I."/>
            <person name="Ito T."/>
            <person name="Fujiyama A."/>
            <person name="Inagaki F."/>
            <person name="Takami H."/>
        </authorList>
    </citation>
    <scope>NUCLEOTIDE SEQUENCE</scope>
    <source>
        <strain evidence="2">Expedition CK06-06</strain>
    </source>
</reference>
<proteinExistence type="predicted"/>
<evidence type="ECO:0000259" key="1">
    <source>
        <dbReference type="Pfam" id="PF09989"/>
    </source>
</evidence>
<dbReference type="EMBL" id="BARV01010528">
    <property type="protein sequence ID" value="GAI13427.1"/>
    <property type="molecule type" value="Genomic_DNA"/>
</dbReference>
<gene>
    <name evidence="2" type="ORF">S06H3_20347</name>
</gene>
<feature type="non-terminal residue" evidence="2">
    <location>
        <position position="93"/>
    </location>
</feature>
<sequence>MIKIGIPRALLYYQYYPMWKTFFDELGAEVVVSPPTTQAMLSAGSSRVVADTCLPVKIFLGHVLSLVEKCDYIFIPAIRSMKSKIYNCSKFLG</sequence>
<feature type="domain" description="DUF2229" evidence="1">
    <location>
        <begin position="3"/>
        <end position="92"/>
    </location>
</feature>
<organism evidence="2">
    <name type="scientific">marine sediment metagenome</name>
    <dbReference type="NCBI Taxonomy" id="412755"/>
    <lineage>
        <taxon>unclassified sequences</taxon>
        <taxon>metagenomes</taxon>
        <taxon>ecological metagenomes</taxon>
    </lineage>
</organism>
<dbReference type="InterPro" id="IPR018709">
    <property type="entry name" value="CoA_activase_DUF2229"/>
</dbReference>
<comment type="caution">
    <text evidence="2">The sequence shown here is derived from an EMBL/GenBank/DDBJ whole genome shotgun (WGS) entry which is preliminary data.</text>
</comment>
<dbReference type="PANTHER" id="PTHR32329">
    <property type="entry name" value="BIFUNCTIONAL PROTEIN [INCLUDES 2-HYDROXYACYL-COA DEHYDRATASE (N-TER) AND ITS ACTIVATOR DOMAIN (C_TERM)-RELATED"/>
    <property type="match status" value="1"/>
</dbReference>
<dbReference type="PANTHER" id="PTHR32329:SF2">
    <property type="entry name" value="BIFUNCTIONAL PROTEIN [INCLUDES 2-HYDROXYACYL-COA DEHYDRATASE (N-TER) AND ITS ACTIVATOR DOMAIN (C_TERM)"/>
    <property type="match status" value="1"/>
</dbReference>
<name>X1L246_9ZZZZ</name>
<evidence type="ECO:0000313" key="2">
    <source>
        <dbReference type="EMBL" id="GAI13427.1"/>
    </source>
</evidence>
<dbReference type="AlphaFoldDB" id="X1L246"/>
<accession>X1L246</accession>
<dbReference type="InterPro" id="IPR051805">
    <property type="entry name" value="Dehydratase_Activator_Redct"/>
</dbReference>